<dbReference type="PROSITE" id="PS51202">
    <property type="entry name" value="RCK_C"/>
    <property type="match status" value="1"/>
</dbReference>
<comment type="subcellular location">
    <subcellularLocation>
        <location evidence="1">Cell membrane</location>
        <topology evidence="1">Multi-pass membrane protein</topology>
    </subcellularLocation>
</comment>
<feature type="transmembrane region" description="Helical" evidence="8">
    <location>
        <begin position="87"/>
        <end position="107"/>
    </location>
</feature>
<dbReference type="Gene3D" id="3.30.70.1450">
    <property type="entry name" value="Regulator of K+ conductance, C-terminal domain"/>
    <property type="match status" value="1"/>
</dbReference>
<reference evidence="10 11" key="1">
    <citation type="submission" date="2019-02" db="EMBL/GenBank/DDBJ databases">
        <title>Deep-cultivation of Planctomycetes and their phenomic and genomic characterization uncovers novel biology.</title>
        <authorList>
            <person name="Wiegand S."/>
            <person name="Jogler M."/>
            <person name="Boedeker C."/>
            <person name="Pinto D."/>
            <person name="Vollmers J."/>
            <person name="Rivas-Marin E."/>
            <person name="Kohn T."/>
            <person name="Peeters S.H."/>
            <person name="Heuer A."/>
            <person name="Rast P."/>
            <person name="Oberbeckmann S."/>
            <person name="Bunk B."/>
            <person name="Jeske O."/>
            <person name="Meyerdierks A."/>
            <person name="Storesund J.E."/>
            <person name="Kallscheuer N."/>
            <person name="Luecker S."/>
            <person name="Lage O.M."/>
            <person name="Pohl T."/>
            <person name="Merkel B.J."/>
            <person name="Hornburger P."/>
            <person name="Mueller R.-W."/>
            <person name="Bruemmer F."/>
            <person name="Labrenz M."/>
            <person name="Spormann A.M."/>
            <person name="Op Den Camp H."/>
            <person name="Overmann J."/>
            <person name="Amann R."/>
            <person name="Jetten M.S.M."/>
            <person name="Mascher T."/>
            <person name="Medema M.H."/>
            <person name="Devos D.P."/>
            <person name="Kaster A.-K."/>
            <person name="Ovreas L."/>
            <person name="Rohde M."/>
            <person name="Galperin M.Y."/>
            <person name="Jogler C."/>
        </authorList>
    </citation>
    <scope>NUCLEOTIDE SEQUENCE [LARGE SCALE GENOMIC DNA]</scope>
    <source>
        <strain evidence="10 11">KOR42</strain>
    </source>
</reference>
<feature type="transmembrane region" description="Helical" evidence="8">
    <location>
        <begin position="54"/>
        <end position="75"/>
    </location>
</feature>
<dbReference type="InterPro" id="IPR036721">
    <property type="entry name" value="RCK_C_sf"/>
</dbReference>
<dbReference type="NCBIfam" id="TIGR01625">
    <property type="entry name" value="YidE_YbjL_dupl"/>
    <property type="match status" value="2"/>
</dbReference>
<keyword evidence="6 8" id="KW-1133">Transmembrane helix</keyword>
<accession>A0A5C5WJ35</accession>
<comment type="similarity">
    <text evidence="2">Belongs to the AAE transporter (TC 2.A.81) family.</text>
</comment>
<dbReference type="GO" id="GO:0008324">
    <property type="term" value="F:monoatomic cation transmembrane transporter activity"/>
    <property type="evidence" value="ECO:0007669"/>
    <property type="project" value="InterPro"/>
</dbReference>
<evidence type="ECO:0000259" key="9">
    <source>
        <dbReference type="PROSITE" id="PS51202"/>
    </source>
</evidence>
<dbReference type="SUPFAM" id="SSF116726">
    <property type="entry name" value="TrkA C-terminal domain-like"/>
    <property type="match status" value="1"/>
</dbReference>
<sequence length="529" mass="55342">MDESTQQLLSLLVVIGLGLLFGKVSLRGISLGTSGVVFVALVAGHFGFRVPETAGQIGVVLFVFCLGIGAGSSFFQVLFSQGKSLSLMAGAMILSGGLTTWALAWAFGLKADLAGGLFAGALTSTPALAAAIDSLPPDSKAAVGFGIAYPFGVVCVIVFVQLIAKKFISSDELQQTDETHASGDGAISNVLVEISNPAVFGKRPSQVTVMSNSKCQISRVLIDGQLQPLKGDFVFEGGQKVLVVGGANRLGEIVELLGQSTESGDYFRDTERQRRRVVVTSSDVVGKTLEQLHLRSRMGITVTRVYRQEIEFVPSPKDEICFGDALTVIGEPEAISKFVSFAGHRERTLDETDLISLVAGLSLGILLGQVRFEFGELSISLGMAGGPLIVGLILGRVRKIGPLAVRIPPAAKLLLGEVGLALFLAQAGASAGQKFVTVITQYGLVLCLVSVCVVMVPMLVGVLMARRLFKIGWLEALGGICGAMTSTPGLGAITSTVDSSRPATSYATAYPLALILITLLTPALIALIG</sequence>
<dbReference type="InterPro" id="IPR050144">
    <property type="entry name" value="AAE_transporter"/>
</dbReference>
<feature type="transmembrane region" description="Helical" evidence="8">
    <location>
        <begin position="509"/>
        <end position="528"/>
    </location>
</feature>
<evidence type="ECO:0000256" key="1">
    <source>
        <dbReference type="ARBA" id="ARBA00004651"/>
    </source>
</evidence>
<evidence type="ECO:0000256" key="5">
    <source>
        <dbReference type="ARBA" id="ARBA00022692"/>
    </source>
</evidence>
<evidence type="ECO:0000256" key="8">
    <source>
        <dbReference type="SAM" id="Phobius"/>
    </source>
</evidence>
<feature type="transmembrane region" description="Helical" evidence="8">
    <location>
        <begin position="6"/>
        <end position="22"/>
    </location>
</feature>
<dbReference type="OrthoDB" id="9155749at2"/>
<dbReference type="AlphaFoldDB" id="A0A5C5WJ35"/>
<dbReference type="InterPro" id="IPR006037">
    <property type="entry name" value="RCK_C"/>
</dbReference>
<evidence type="ECO:0000313" key="10">
    <source>
        <dbReference type="EMBL" id="TWT49842.1"/>
    </source>
</evidence>
<evidence type="ECO:0000256" key="4">
    <source>
        <dbReference type="ARBA" id="ARBA00022475"/>
    </source>
</evidence>
<name>A0A5C5WJ35_9PLAN</name>
<evidence type="ECO:0000313" key="11">
    <source>
        <dbReference type="Proteomes" id="UP000317243"/>
    </source>
</evidence>
<dbReference type="InterPro" id="IPR006512">
    <property type="entry name" value="YidE_YbjL"/>
</dbReference>
<organism evidence="10 11">
    <name type="scientific">Thalassoglobus neptunius</name>
    <dbReference type="NCBI Taxonomy" id="1938619"/>
    <lineage>
        <taxon>Bacteria</taxon>
        <taxon>Pseudomonadati</taxon>
        <taxon>Planctomycetota</taxon>
        <taxon>Planctomycetia</taxon>
        <taxon>Planctomycetales</taxon>
        <taxon>Planctomycetaceae</taxon>
        <taxon>Thalassoglobus</taxon>
    </lineage>
</organism>
<feature type="transmembrane region" description="Helical" evidence="8">
    <location>
        <begin position="441"/>
        <end position="464"/>
    </location>
</feature>
<feature type="domain" description="RCK C-terminal" evidence="9">
    <location>
        <begin position="259"/>
        <end position="344"/>
    </location>
</feature>
<dbReference type="Proteomes" id="UP000317243">
    <property type="component" value="Unassembled WGS sequence"/>
</dbReference>
<gene>
    <name evidence="10" type="primary">aspT</name>
    <name evidence="10" type="ORF">KOR42_39150</name>
</gene>
<feature type="transmembrane region" description="Helical" evidence="8">
    <location>
        <begin position="409"/>
        <end position="429"/>
    </location>
</feature>
<keyword evidence="11" id="KW-1185">Reference proteome</keyword>
<feature type="transmembrane region" description="Helical" evidence="8">
    <location>
        <begin position="354"/>
        <end position="372"/>
    </location>
</feature>
<evidence type="ECO:0000256" key="7">
    <source>
        <dbReference type="ARBA" id="ARBA00023136"/>
    </source>
</evidence>
<dbReference type="Pfam" id="PF02080">
    <property type="entry name" value="TrkA_C"/>
    <property type="match status" value="1"/>
</dbReference>
<keyword evidence="3" id="KW-0813">Transport</keyword>
<keyword evidence="5 8" id="KW-0812">Transmembrane</keyword>
<dbReference type="GO" id="GO:0005886">
    <property type="term" value="C:plasma membrane"/>
    <property type="evidence" value="ECO:0007669"/>
    <property type="project" value="UniProtKB-SubCell"/>
</dbReference>
<evidence type="ECO:0000256" key="3">
    <source>
        <dbReference type="ARBA" id="ARBA00022448"/>
    </source>
</evidence>
<dbReference type="PANTHER" id="PTHR30445">
    <property type="entry name" value="K(+)_H(+) ANTIPORTER SUBUNIT KHTT"/>
    <property type="match status" value="1"/>
</dbReference>
<proteinExistence type="inferred from homology"/>
<dbReference type="PANTHER" id="PTHR30445:SF3">
    <property type="entry name" value="TRANSPORT PROTEIN YIDE-RELATED"/>
    <property type="match status" value="1"/>
</dbReference>
<evidence type="ECO:0000256" key="2">
    <source>
        <dbReference type="ARBA" id="ARBA00009854"/>
    </source>
</evidence>
<dbReference type="Pfam" id="PF06826">
    <property type="entry name" value="Asp-Al_Ex"/>
    <property type="match status" value="2"/>
</dbReference>
<dbReference type="EMBL" id="SIHI01000018">
    <property type="protein sequence ID" value="TWT49842.1"/>
    <property type="molecule type" value="Genomic_DNA"/>
</dbReference>
<keyword evidence="4" id="KW-1003">Cell membrane</keyword>
<evidence type="ECO:0000256" key="6">
    <source>
        <dbReference type="ARBA" id="ARBA00022989"/>
    </source>
</evidence>
<feature type="transmembrane region" description="Helical" evidence="8">
    <location>
        <begin position="476"/>
        <end position="497"/>
    </location>
</feature>
<keyword evidence="7 8" id="KW-0472">Membrane</keyword>
<feature type="transmembrane region" description="Helical" evidence="8">
    <location>
        <begin position="29"/>
        <end position="48"/>
    </location>
</feature>
<comment type="caution">
    <text evidence="10">The sequence shown here is derived from an EMBL/GenBank/DDBJ whole genome shotgun (WGS) entry which is preliminary data.</text>
</comment>
<dbReference type="RefSeq" id="WP_146511327.1">
    <property type="nucleotide sequence ID" value="NZ_SIHI01000018.1"/>
</dbReference>
<dbReference type="GO" id="GO:0006813">
    <property type="term" value="P:potassium ion transport"/>
    <property type="evidence" value="ECO:0007669"/>
    <property type="project" value="InterPro"/>
</dbReference>
<feature type="transmembrane region" description="Helical" evidence="8">
    <location>
        <begin position="378"/>
        <end position="397"/>
    </location>
</feature>
<protein>
    <submittedName>
        <fullName evidence="10">Aspartate/alanine antiporter</fullName>
    </submittedName>
</protein>
<feature type="transmembrane region" description="Helical" evidence="8">
    <location>
        <begin position="142"/>
        <end position="164"/>
    </location>
</feature>